<proteinExistence type="predicted"/>
<sequence length="198" mass="21976">MKTIFLGVAVAFHLLITHTVLGQRSGNGLPLRVSLFNETATLPSVSRLTARLNPGVSVGTELYYRQGKKHQWIQTLNLGGFHHNELATSFLLTTEVGYRFFARNIHLDLKMGPGYMLNRSAAQLYRYDGETYAKTAGLQHRLVATSGVSLGVEVGGVTPFVAYNVMIQAPFLQNNSLYLPHQLFQIGVAKKIRRSTSR</sequence>
<dbReference type="RefSeq" id="WP_265992320.1">
    <property type="nucleotide sequence ID" value="NZ_CP110973.1"/>
</dbReference>
<dbReference type="Proteomes" id="UP001597116">
    <property type="component" value="Unassembled WGS sequence"/>
</dbReference>
<protein>
    <recommendedName>
        <fullName evidence="3">Outer membrane protein beta-barrel domain-containing protein</fullName>
    </recommendedName>
</protein>
<reference evidence="2" key="1">
    <citation type="journal article" date="2019" name="Int. J. Syst. Evol. Microbiol.">
        <title>The Global Catalogue of Microorganisms (GCM) 10K type strain sequencing project: providing services to taxonomists for standard genome sequencing and annotation.</title>
        <authorList>
            <consortium name="The Broad Institute Genomics Platform"/>
            <consortium name="The Broad Institute Genome Sequencing Center for Infectious Disease"/>
            <person name="Wu L."/>
            <person name="Ma J."/>
        </authorList>
    </citation>
    <scope>NUCLEOTIDE SEQUENCE [LARGE SCALE GENOMIC DNA]</scope>
    <source>
        <strain evidence="2">CCUG 55608</strain>
    </source>
</reference>
<gene>
    <name evidence="1" type="ORF">ACFQ4C_11935</name>
</gene>
<keyword evidence="2" id="KW-1185">Reference proteome</keyword>
<dbReference type="EMBL" id="JBHTLP010000008">
    <property type="protein sequence ID" value="MFD1141826.1"/>
    <property type="molecule type" value="Genomic_DNA"/>
</dbReference>
<evidence type="ECO:0000313" key="2">
    <source>
        <dbReference type="Proteomes" id="UP001597116"/>
    </source>
</evidence>
<accession>A0ABW3QFZ8</accession>
<organism evidence="1 2">
    <name type="scientific">Larkinella insperata</name>
    <dbReference type="NCBI Taxonomy" id="332158"/>
    <lineage>
        <taxon>Bacteria</taxon>
        <taxon>Pseudomonadati</taxon>
        <taxon>Bacteroidota</taxon>
        <taxon>Cytophagia</taxon>
        <taxon>Cytophagales</taxon>
        <taxon>Spirosomataceae</taxon>
        <taxon>Larkinella</taxon>
    </lineage>
</organism>
<comment type="caution">
    <text evidence="1">The sequence shown here is derived from an EMBL/GenBank/DDBJ whole genome shotgun (WGS) entry which is preliminary data.</text>
</comment>
<name>A0ABW3QFZ8_9BACT</name>
<evidence type="ECO:0008006" key="3">
    <source>
        <dbReference type="Google" id="ProtNLM"/>
    </source>
</evidence>
<evidence type="ECO:0000313" key="1">
    <source>
        <dbReference type="EMBL" id="MFD1141826.1"/>
    </source>
</evidence>